<dbReference type="Proteomes" id="UP000006253">
    <property type="component" value="Unassembled WGS sequence"/>
</dbReference>
<dbReference type="AlphaFoldDB" id="A0A0E2BAM4"/>
<comment type="caution">
    <text evidence="2">The sequence shown here is derived from an EMBL/GenBank/DDBJ whole genome shotgun (WGS) entry which is preliminary data.</text>
</comment>
<evidence type="ECO:0000313" key="2">
    <source>
        <dbReference type="EMBL" id="EKO14190.1"/>
    </source>
</evidence>
<accession>A0A0E2BAM4</accession>
<feature type="domain" description="Immunity MXAN-0049 protein" evidence="1">
    <location>
        <begin position="67"/>
        <end position="177"/>
    </location>
</feature>
<sequence>MNYYILEEVTYHLNAPYIGDLPEELDRIDVMTGKKIEILNLPIRVPIRIDYEDEIVYPDMMTADLPLFSEKMRNSLDRIGVENIQYYPVELFENQTGETKANYYMSILPISVECLKSGINKSPAGRLILKNPIIDSTKILGLRLFRLGEEPSLIIIDSIVKDTLTNAQLNGVSFIPLEEYMSS</sequence>
<dbReference type="InterPro" id="IPR012433">
    <property type="entry name" value="Imm11"/>
</dbReference>
<evidence type="ECO:0000259" key="1">
    <source>
        <dbReference type="Pfam" id="PF07791"/>
    </source>
</evidence>
<dbReference type="EMBL" id="AHMY02000059">
    <property type="protein sequence ID" value="EKO14190.1"/>
    <property type="molecule type" value="Genomic_DNA"/>
</dbReference>
<gene>
    <name evidence="2" type="ORF">LEP1GSC081_2082</name>
</gene>
<dbReference type="RefSeq" id="WP_001110350.1">
    <property type="nucleotide sequence ID" value="NZ_AHMY02000059.1"/>
</dbReference>
<organism evidence="2 3">
    <name type="scientific">Leptospira kirschneri str. H1</name>
    <dbReference type="NCBI Taxonomy" id="1049966"/>
    <lineage>
        <taxon>Bacteria</taxon>
        <taxon>Pseudomonadati</taxon>
        <taxon>Spirochaetota</taxon>
        <taxon>Spirochaetia</taxon>
        <taxon>Leptospirales</taxon>
        <taxon>Leptospiraceae</taxon>
        <taxon>Leptospira</taxon>
    </lineage>
</organism>
<proteinExistence type="predicted"/>
<dbReference type="Pfam" id="PF07791">
    <property type="entry name" value="Imm11"/>
    <property type="match status" value="1"/>
</dbReference>
<evidence type="ECO:0000313" key="3">
    <source>
        <dbReference type="Proteomes" id="UP000006253"/>
    </source>
</evidence>
<name>A0A0E2BAM4_9LEPT</name>
<reference evidence="2 3" key="1">
    <citation type="submission" date="2012-10" db="EMBL/GenBank/DDBJ databases">
        <authorList>
            <person name="Harkins D.M."/>
            <person name="Durkin A.S."/>
            <person name="Brinkac L.M."/>
            <person name="Selengut J.D."/>
            <person name="Sanka R."/>
            <person name="DePew J."/>
            <person name="Purushe J."/>
            <person name="Peacock S.J."/>
            <person name="Thaipadungpanit J."/>
            <person name="Wuthiekanun V.W."/>
            <person name="Day N.P."/>
            <person name="Vinetz J.M."/>
            <person name="Sutton G.G."/>
            <person name="Nelson W.C."/>
            <person name="Fouts D.E."/>
        </authorList>
    </citation>
    <scope>NUCLEOTIDE SEQUENCE [LARGE SCALE GENOMIC DNA]</scope>
    <source>
        <strain evidence="2 3">H1</strain>
    </source>
</reference>
<protein>
    <recommendedName>
        <fullName evidence="1">Immunity MXAN-0049 protein domain-containing protein</fullName>
    </recommendedName>
</protein>